<dbReference type="GO" id="GO:0004491">
    <property type="term" value="F:methylmalonate-semialdehyde dehydrogenase (acylating, NAD) activity"/>
    <property type="evidence" value="ECO:0007669"/>
    <property type="project" value="UniProtKB-EC"/>
</dbReference>
<dbReference type="InterPro" id="IPR016163">
    <property type="entry name" value="Ald_DH_C"/>
</dbReference>
<proteinExistence type="inferred from homology"/>
<dbReference type="CDD" id="cd07085">
    <property type="entry name" value="ALDH_F6_MMSDH"/>
    <property type="match status" value="1"/>
</dbReference>
<dbReference type="InterPro" id="IPR016160">
    <property type="entry name" value="Ald_DH_CS_CYS"/>
</dbReference>
<dbReference type="SMART" id="SM00338">
    <property type="entry name" value="BRLZ"/>
    <property type="match status" value="1"/>
</dbReference>
<feature type="compositionally biased region" description="Basic and acidic residues" evidence="5">
    <location>
        <begin position="660"/>
        <end position="675"/>
    </location>
</feature>
<dbReference type="InterPro" id="IPR016161">
    <property type="entry name" value="Ald_DH/histidinol_DH"/>
</dbReference>
<feature type="compositionally biased region" description="Low complexity" evidence="5">
    <location>
        <begin position="749"/>
        <end position="767"/>
    </location>
</feature>
<keyword evidence="8" id="KW-1185">Reference proteome</keyword>
<evidence type="ECO:0000256" key="1">
    <source>
        <dbReference type="ARBA" id="ARBA00009986"/>
    </source>
</evidence>
<dbReference type="Gene3D" id="3.40.309.10">
    <property type="entry name" value="Aldehyde Dehydrogenase, Chain A, domain 2"/>
    <property type="match status" value="1"/>
</dbReference>
<feature type="region of interest" description="Disordered" evidence="5">
    <location>
        <begin position="553"/>
        <end position="574"/>
    </location>
</feature>
<dbReference type="InterPro" id="IPR046347">
    <property type="entry name" value="bZIP_sf"/>
</dbReference>
<dbReference type="FunFam" id="3.40.309.10:FF:000002">
    <property type="entry name" value="Methylmalonate-semialdehyde dehydrogenase (Acylating)"/>
    <property type="match status" value="1"/>
</dbReference>
<dbReference type="InterPro" id="IPR010061">
    <property type="entry name" value="MeMal-semiAld_DH"/>
</dbReference>
<feature type="domain" description="BZIP" evidence="6">
    <location>
        <begin position="99"/>
        <end position="157"/>
    </location>
</feature>
<dbReference type="InterPro" id="IPR036249">
    <property type="entry name" value="Thioredoxin-like_sf"/>
</dbReference>
<dbReference type="PROSITE" id="PS51354">
    <property type="entry name" value="GLUTAREDOXIN_2"/>
    <property type="match status" value="1"/>
</dbReference>
<organism evidence="7 8">
    <name type="scientific">Pseudopithomyces chartarum</name>
    <dbReference type="NCBI Taxonomy" id="1892770"/>
    <lineage>
        <taxon>Eukaryota</taxon>
        <taxon>Fungi</taxon>
        <taxon>Dikarya</taxon>
        <taxon>Ascomycota</taxon>
        <taxon>Pezizomycotina</taxon>
        <taxon>Dothideomycetes</taxon>
        <taxon>Pleosporomycetidae</taxon>
        <taxon>Pleosporales</taxon>
        <taxon>Massarineae</taxon>
        <taxon>Didymosphaeriaceae</taxon>
        <taxon>Pseudopithomyces</taxon>
    </lineage>
</organism>
<dbReference type="Pfam" id="PF00171">
    <property type="entry name" value="Aldedh"/>
    <property type="match status" value="2"/>
</dbReference>
<dbReference type="PANTHER" id="PTHR43866:SF3">
    <property type="entry name" value="METHYLMALONATE-SEMIALDEHYDE DEHYDROGENASE [ACYLATING], MITOCHONDRIAL"/>
    <property type="match status" value="1"/>
</dbReference>
<dbReference type="SUPFAM" id="SSF52833">
    <property type="entry name" value="Thioredoxin-like"/>
    <property type="match status" value="1"/>
</dbReference>
<dbReference type="CDD" id="cd14688">
    <property type="entry name" value="bZIP_YAP"/>
    <property type="match status" value="1"/>
</dbReference>
<evidence type="ECO:0000259" key="6">
    <source>
        <dbReference type="PROSITE" id="PS50217"/>
    </source>
</evidence>
<dbReference type="Gene3D" id="3.40.30.10">
    <property type="entry name" value="Glutaredoxin"/>
    <property type="match status" value="1"/>
</dbReference>
<accession>A0AAN6LZ05</accession>
<reference evidence="7 8" key="1">
    <citation type="submission" date="2021-02" db="EMBL/GenBank/DDBJ databases">
        <title>Genome assembly of Pseudopithomyces chartarum.</title>
        <authorList>
            <person name="Jauregui R."/>
            <person name="Singh J."/>
            <person name="Voisey C."/>
        </authorList>
    </citation>
    <scope>NUCLEOTIDE SEQUENCE [LARGE SCALE GENOMIC DNA]</scope>
    <source>
        <strain evidence="7 8">AGR01</strain>
    </source>
</reference>
<dbReference type="GO" id="GO:0005739">
    <property type="term" value="C:mitochondrion"/>
    <property type="evidence" value="ECO:0007669"/>
    <property type="project" value="TreeGrafter"/>
</dbReference>
<feature type="compositionally biased region" description="Polar residues" evidence="5">
    <location>
        <begin position="210"/>
        <end position="231"/>
    </location>
</feature>
<feature type="compositionally biased region" description="Polar residues" evidence="5">
    <location>
        <begin position="44"/>
        <end position="64"/>
    </location>
</feature>
<dbReference type="InterPro" id="IPR016162">
    <property type="entry name" value="Ald_DH_N"/>
</dbReference>
<dbReference type="PROSITE" id="PS00070">
    <property type="entry name" value="ALDEHYDE_DEHYDR_CYS"/>
    <property type="match status" value="1"/>
</dbReference>
<dbReference type="Gene3D" id="1.20.5.170">
    <property type="match status" value="1"/>
</dbReference>
<feature type="compositionally biased region" description="Acidic residues" evidence="5">
    <location>
        <begin position="676"/>
        <end position="745"/>
    </location>
</feature>
<dbReference type="EMBL" id="WVTA01000007">
    <property type="protein sequence ID" value="KAK3208259.1"/>
    <property type="molecule type" value="Genomic_DNA"/>
</dbReference>
<evidence type="ECO:0000256" key="4">
    <source>
        <dbReference type="ARBA" id="ARBA00023027"/>
    </source>
</evidence>
<feature type="region of interest" description="Disordered" evidence="5">
    <location>
        <begin position="176"/>
        <end position="231"/>
    </location>
</feature>
<dbReference type="GO" id="GO:0003700">
    <property type="term" value="F:DNA-binding transcription factor activity"/>
    <property type="evidence" value="ECO:0007669"/>
    <property type="project" value="InterPro"/>
</dbReference>
<dbReference type="Gene3D" id="3.40.605.10">
    <property type="entry name" value="Aldehyde Dehydrogenase, Chain A, domain 1"/>
    <property type="match status" value="2"/>
</dbReference>
<keyword evidence="3" id="KW-0560">Oxidoreductase</keyword>
<dbReference type="InterPro" id="IPR004827">
    <property type="entry name" value="bZIP"/>
</dbReference>
<evidence type="ECO:0000256" key="2">
    <source>
        <dbReference type="ARBA" id="ARBA00013048"/>
    </source>
</evidence>
<feature type="region of interest" description="Disordered" evidence="5">
    <location>
        <begin position="28"/>
        <end position="112"/>
    </location>
</feature>
<dbReference type="PROSITE" id="PS50217">
    <property type="entry name" value="BZIP"/>
    <property type="match status" value="1"/>
</dbReference>
<dbReference type="NCBIfam" id="TIGR01722">
    <property type="entry name" value="MMSDH"/>
    <property type="match status" value="1"/>
</dbReference>
<feature type="compositionally biased region" description="Polar residues" evidence="5">
    <location>
        <begin position="190"/>
        <end position="202"/>
    </location>
</feature>
<dbReference type="SUPFAM" id="SSF57959">
    <property type="entry name" value="Leucine zipper domain"/>
    <property type="match status" value="1"/>
</dbReference>
<name>A0AAN6LZ05_9PLEO</name>
<evidence type="ECO:0000256" key="3">
    <source>
        <dbReference type="ARBA" id="ARBA00023002"/>
    </source>
</evidence>
<dbReference type="InterPro" id="IPR015590">
    <property type="entry name" value="Aldehyde_DH_dom"/>
</dbReference>
<dbReference type="PANTHER" id="PTHR43866">
    <property type="entry name" value="MALONATE-SEMIALDEHYDE DEHYDROGENASE"/>
    <property type="match status" value="1"/>
</dbReference>
<dbReference type="GO" id="GO:0006574">
    <property type="term" value="P:L-valine catabolic process"/>
    <property type="evidence" value="ECO:0007669"/>
    <property type="project" value="TreeGrafter"/>
</dbReference>
<keyword evidence="4" id="KW-0520">NAD</keyword>
<dbReference type="GO" id="GO:0006210">
    <property type="term" value="P:thymine catabolic process"/>
    <property type="evidence" value="ECO:0007669"/>
    <property type="project" value="TreeGrafter"/>
</dbReference>
<evidence type="ECO:0000313" key="8">
    <source>
        <dbReference type="Proteomes" id="UP001280581"/>
    </source>
</evidence>
<sequence length="1355" mass="147430">MGPTYPPAGAPVDYPSPVSRRASMCYSEAPGSRRGSAAGFVSDMESQGHWQSIGSNSESKSPLSNFPFFKNLTEKKTTRDGQPAKRRGPKPDSKPALTRRQELNRQAQRTHRERKELYIKALEQEVLRLKESFSSVTKERDAFADENRRLKELLMAHGIAFETIAVANGRSGMNSSYGASSAGSVSGYNTGSNSTGYTSPPTMSHGHHGSVSQGDMNLPIQSQPQQVPQMNSGLDYDQIGIDFVLTLERPCMDHMQYLMVRAYDAEELISGHALMATAPPDSHIATCPNETYPHQMPDVAVPDLMKLLDLSNRLPLDGEITPIMAWVMVLRDERVGELSGEDIGGIKEELLAKVRCYGFGAVLEEFEVRDALMGAFTKKGNGAAPVPITNALTAFPLAFKTPPSRYPQLRRCYLHPRYKHAPPNMAELAVYDNDPTLYLFTSLTAGSSHIITATSRIETILRANKIPFKGVDTATDELAKKLYQRRARGKKLPLLVKEGYVIADLDQVEEWNEYDELKEALGAPSAPAPPVAVPLAASKKPVAPATTATTSTTAAAAAAAKPASSQKENTPTQTPAQNLAIRQLGAQAASVAASKKNVNLKISTTNPLLAEKVGGLMSPKSVIPGEVVVGGFESMLAGTKSPLNPMEEFHGRKVQSPGAEEIKAAEKAMAIKEESGSDEEESSEESSEEEEDEEEEDSKEESSEEDDDDDDDDDDDEDDEDDEDDDEDDEDDDEDDEDDDDEEEDTTKKPTPAATPATTAPLKTTPKNPETTQEQPAKAADKAGNQNESQNQRKDYAWFESLWGCFWPAARNCSWDCGIVCPHRPPRPLRPRNRVITPPHPPTLLAGTCLTASTTTSYNGISPYHPSPCLPRPHRSPIHSPPRQNVHPIRKPNGCPSSARHSFASPPCLRNRHRTLTLVPDHPRENRLPPNTQNFLDNKLVDSAATQWIDLHDPATNNLVTRVPQSTDEELVAAVDSAEKAFKSWSQTSLLARQQIMFKYVHLIHFPAMIPLWCIPIATITGNTIVVKPSERDPGACMILAELAAEAGFPPGVINIVHGAAKTVDFIIDEPRIKAISFVGSNKAGEYIYTRGSANGKRVQANLGAKNHAAVLPDCNKNHALNAIAGAAFGAAGQRCMALSTLVMIGETKDWVPEIAERARGIKMDGGFEEGADLGPVISPESKRRIEELIASAEEEGATILLDGRGVKPEKYPDGNWIGPTIIANVKPHMRCYREEIFGPVLVCLNVPTIDEAIDLINANEYGNGTAIFTRSGSTATRFQKEVEAGQIGINVPIPVPLPMFSFTGNKKSIAGGGANTFYGKPGLQFYTQQKTVTSLWRAEDAVATKASVNMPTHS</sequence>
<feature type="compositionally biased region" description="Low complexity" evidence="5">
    <location>
        <begin position="553"/>
        <end position="564"/>
    </location>
</feature>
<dbReference type="EC" id="1.2.1.27" evidence="2"/>
<feature type="compositionally biased region" description="Basic and acidic residues" evidence="5">
    <location>
        <begin position="72"/>
        <end position="103"/>
    </location>
</feature>
<protein>
    <recommendedName>
        <fullName evidence="2">methylmalonate-semialdehyde dehydrogenase (CoA acylating)</fullName>
        <ecNumber evidence="2">1.2.1.27</ecNumber>
    </recommendedName>
</protein>
<evidence type="ECO:0000313" key="7">
    <source>
        <dbReference type="EMBL" id="KAK3208259.1"/>
    </source>
</evidence>
<comment type="caution">
    <text evidence="7">The sequence shown here is derived from an EMBL/GenBank/DDBJ whole genome shotgun (WGS) entry which is preliminary data.</text>
</comment>
<dbReference type="Proteomes" id="UP001280581">
    <property type="component" value="Unassembled WGS sequence"/>
</dbReference>
<comment type="similarity">
    <text evidence="1">Belongs to the aldehyde dehydrogenase family.</text>
</comment>
<gene>
    <name evidence="7" type="ORF">GRF29_77g157875</name>
</gene>
<evidence type="ECO:0000256" key="5">
    <source>
        <dbReference type="SAM" id="MobiDB-lite"/>
    </source>
</evidence>
<feature type="compositionally biased region" description="Low complexity" evidence="5">
    <location>
        <begin position="176"/>
        <end position="189"/>
    </location>
</feature>
<feature type="compositionally biased region" description="Polar residues" evidence="5">
    <location>
        <begin position="565"/>
        <end position="574"/>
    </location>
</feature>
<feature type="region of interest" description="Disordered" evidence="5">
    <location>
        <begin position="641"/>
        <end position="791"/>
    </location>
</feature>
<dbReference type="SUPFAM" id="SSF53720">
    <property type="entry name" value="ALDH-like"/>
    <property type="match status" value="1"/>
</dbReference>